<dbReference type="AlphaFoldDB" id="A0A834IC16"/>
<evidence type="ECO:0000313" key="2">
    <source>
        <dbReference type="EMBL" id="KAF7275228.1"/>
    </source>
</evidence>
<feature type="region of interest" description="Disordered" evidence="1">
    <location>
        <begin position="40"/>
        <end position="59"/>
    </location>
</feature>
<dbReference type="Proteomes" id="UP000625711">
    <property type="component" value="Unassembled WGS sequence"/>
</dbReference>
<protein>
    <submittedName>
        <fullName evidence="2">Uncharacterized protein</fullName>
    </submittedName>
</protein>
<reference evidence="2" key="1">
    <citation type="submission" date="2020-08" db="EMBL/GenBank/DDBJ databases">
        <title>Genome sequencing and assembly of the red palm weevil Rhynchophorus ferrugineus.</title>
        <authorList>
            <person name="Dias G.B."/>
            <person name="Bergman C.M."/>
            <person name="Manee M."/>
        </authorList>
    </citation>
    <scope>NUCLEOTIDE SEQUENCE</scope>
    <source>
        <strain evidence="2">AA-2017</strain>
        <tissue evidence="2">Whole larva</tissue>
    </source>
</reference>
<gene>
    <name evidence="2" type="ORF">GWI33_012063</name>
</gene>
<name>A0A834IC16_RHYFE</name>
<organism evidence="2 3">
    <name type="scientific">Rhynchophorus ferrugineus</name>
    <name type="common">Red palm weevil</name>
    <name type="synonym">Curculio ferrugineus</name>
    <dbReference type="NCBI Taxonomy" id="354439"/>
    <lineage>
        <taxon>Eukaryota</taxon>
        <taxon>Metazoa</taxon>
        <taxon>Ecdysozoa</taxon>
        <taxon>Arthropoda</taxon>
        <taxon>Hexapoda</taxon>
        <taxon>Insecta</taxon>
        <taxon>Pterygota</taxon>
        <taxon>Neoptera</taxon>
        <taxon>Endopterygota</taxon>
        <taxon>Coleoptera</taxon>
        <taxon>Polyphaga</taxon>
        <taxon>Cucujiformia</taxon>
        <taxon>Curculionidae</taxon>
        <taxon>Dryophthorinae</taxon>
        <taxon>Rhynchophorus</taxon>
    </lineage>
</organism>
<dbReference type="EMBL" id="JAACXV010011025">
    <property type="protein sequence ID" value="KAF7275228.1"/>
    <property type="molecule type" value="Genomic_DNA"/>
</dbReference>
<evidence type="ECO:0000256" key="1">
    <source>
        <dbReference type="SAM" id="MobiDB-lite"/>
    </source>
</evidence>
<keyword evidence="3" id="KW-1185">Reference proteome</keyword>
<proteinExistence type="predicted"/>
<accession>A0A834IC16</accession>
<evidence type="ECO:0000313" key="3">
    <source>
        <dbReference type="Proteomes" id="UP000625711"/>
    </source>
</evidence>
<comment type="caution">
    <text evidence="2">The sequence shown here is derived from an EMBL/GenBank/DDBJ whole genome shotgun (WGS) entry which is preliminary data.</text>
</comment>
<sequence>MWIKYLPFLLKGFQINGGWHHGLYRAPNIQVKRDEKLRERQKCVPSMGSEMKRNPEPWGSRFFVPSDGLDEPMARLSAETRPARLR</sequence>